<proteinExistence type="predicted"/>
<feature type="compositionally biased region" description="Acidic residues" evidence="1">
    <location>
        <begin position="222"/>
        <end position="256"/>
    </location>
</feature>
<feature type="compositionally biased region" description="Low complexity" evidence="1">
    <location>
        <begin position="99"/>
        <end position="110"/>
    </location>
</feature>
<feature type="region of interest" description="Disordered" evidence="1">
    <location>
        <begin position="71"/>
        <end position="172"/>
    </location>
</feature>
<dbReference type="AlphaFoldDB" id="A0AAN6G3G3"/>
<organism evidence="2 3">
    <name type="scientific">Tilletia horrida</name>
    <dbReference type="NCBI Taxonomy" id="155126"/>
    <lineage>
        <taxon>Eukaryota</taxon>
        <taxon>Fungi</taxon>
        <taxon>Dikarya</taxon>
        <taxon>Basidiomycota</taxon>
        <taxon>Ustilaginomycotina</taxon>
        <taxon>Exobasidiomycetes</taxon>
        <taxon>Tilletiales</taxon>
        <taxon>Tilletiaceae</taxon>
        <taxon>Tilletia</taxon>
    </lineage>
</organism>
<evidence type="ECO:0000256" key="1">
    <source>
        <dbReference type="SAM" id="MobiDB-lite"/>
    </source>
</evidence>
<dbReference type="EMBL" id="JAPDMQ010001308">
    <property type="protein sequence ID" value="KAK0518386.1"/>
    <property type="molecule type" value="Genomic_DNA"/>
</dbReference>
<keyword evidence="3" id="KW-1185">Reference proteome</keyword>
<protein>
    <submittedName>
        <fullName evidence="2">Uncharacterized protein</fullName>
    </submittedName>
</protein>
<feature type="non-terminal residue" evidence="2">
    <location>
        <position position="1"/>
    </location>
</feature>
<reference evidence="2" key="1">
    <citation type="journal article" date="2023" name="PhytoFront">
        <title>Draft Genome Resources of Seven Strains of Tilletia horrida, Causal Agent of Kernel Smut of Rice.</title>
        <authorList>
            <person name="Khanal S."/>
            <person name="Antony Babu S."/>
            <person name="Zhou X.G."/>
        </authorList>
    </citation>
    <scope>NUCLEOTIDE SEQUENCE</scope>
    <source>
        <strain evidence="2">TX3</strain>
    </source>
</reference>
<feature type="compositionally biased region" description="Low complexity" evidence="1">
    <location>
        <begin position="196"/>
        <end position="210"/>
    </location>
</feature>
<feature type="compositionally biased region" description="Low complexity" evidence="1">
    <location>
        <begin position="139"/>
        <end position="149"/>
    </location>
</feature>
<name>A0AAN6G3G3_9BASI</name>
<dbReference type="Proteomes" id="UP001176521">
    <property type="component" value="Unassembled WGS sequence"/>
</dbReference>
<evidence type="ECO:0000313" key="2">
    <source>
        <dbReference type="EMBL" id="KAK0518386.1"/>
    </source>
</evidence>
<comment type="caution">
    <text evidence="2">The sequence shown here is derived from an EMBL/GenBank/DDBJ whole genome shotgun (WGS) entry which is preliminary data.</text>
</comment>
<feature type="region of interest" description="Disordered" evidence="1">
    <location>
        <begin position="1"/>
        <end position="53"/>
    </location>
</feature>
<feature type="region of interest" description="Disordered" evidence="1">
    <location>
        <begin position="188"/>
        <end position="257"/>
    </location>
</feature>
<gene>
    <name evidence="2" type="ORF">OC842_007808</name>
</gene>
<evidence type="ECO:0000313" key="3">
    <source>
        <dbReference type="Proteomes" id="UP001176521"/>
    </source>
</evidence>
<sequence>RLRLDELPTIPSADRFGEQGQPSKQHGFGGSEGTDIEIADGPGIGPDGKDQQDDEMANFLNFTRRELGIDDALWSKIQADRRRDGRYLPPSSGKEPDRGSAATAALASTGKQETAKSVRFSGLSKGFLNKDKGRQGPPSTSATTSSSAAEVRDPPRGSASAKGKGEATIQDDDGFYALMDRMDAELAAVQGGGRSSGSRSARAAAAAASRTSKSRPTPADEMQLDSDEDGEEDSDGDGDGDGGSDGDSLGELDAQEAELLQKLVRSQGEALRQAGGGGGGSEEAEMLANFLTSLRAQGAAPGPVSNLAGRLGVGHLPRDDI</sequence>
<accession>A0AAN6G3G3</accession>